<name>A0A2V0PLG7_9CHLO</name>
<sequence length="225" mass="21471">MLRLIAWPAVQAGTRLGLPAAAGARQRSSGTHEGGAASSAGAAGSGAGANPIGGGAAPGSGGSQQEQDRAGGCGAAGPAVAAPAVDGVWAELLQSARGDGEKLARIIDTLHAHCLTTQTCPPLQAFNSLLALANAHADRHSAGKLVEIMHVNRMQVNAETWQRLKDNVAGAAARLAAAPPGQPGGGFGGGSGNGGGGFGGGGGGGGFGGGGGGGFGGRRGGPYRD</sequence>
<accession>A0A2V0PLG7</accession>
<dbReference type="InParanoid" id="A0A2V0PLG7"/>
<comment type="caution">
    <text evidence="2">The sequence shown here is derived from an EMBL/GenBank/DDBJ whole genome shotgun (WGS) entry which is preliminary data.</text>
</comment>
<feature type="compositionally biased region" description="Gly residues" evidence="1">
    <location>
        <begin position="43"/>
        <end position="62"/>
    </location>
</feature>
<organism evidence="2 3">
    <name type="scientific">Raphidocelis subcapitata</name>
    <dbReference type="NCBI Taxonomy" id="307507"/>
    <lineage>
        <taxon>Eukaryota</taxon>
        <taxon>Viridiplantae</taxon>
        <taxon>Chlorophyta</taxon>
        <taxon>core chlorophytes</taxon>
        <taxon>Chlorophyceae</taxon>
        <taxon>CS clade</taxon>
        <taxon>Sphaeropleales</taxon>
        <taxon>Selenastraceae</taxon>
        <taxon>Raphidocelis</taxon>
    </lineage>
</organism>
<evidence type="ECO:0000256" key="1">
    <source>
        <dbReference type="SAM" id="MobiDB-lite"/>
    </source>
</evidence>
<keyword evidence="3" id="KW-1185">Reference proteome</keyword>
<protein>
    <submittedName>
        <fullName evidence="2">Uncharacterized protein</fullName>
    </submittedName>
</protein>
<dbReference type="OrthoDB" id="10443724at2759"/>
<evidence type="ECO:0000313" key="3">
    <source>
        <dbReference type="Proteomes" id="UP000247498"/>
    </source>
</evidence>
<feature type="region of interest" description="Disordered" evidence="1">
    <location>
        <begin position="21"/>
        <end position="76"/>
    </location>
</feature>
<dbReference type="Proteomes" id="UP000247498">
    <property type="component" value="Unassembled WGS sequence"/>
</dbReference>
<feature type="region of interest" description="Disordered" evidence="1">
    <location>
        <begin position="177"/>
        <end position="225"/>
    </location>
</feature>
<evidence type="ECO:0000313" key="2">
    <source>
        <dbReference type="EMBL" id="GBF98883.1"/>
    </source>
</evidence>
<feature type="compositionally biased region" description="Gly residues" evidence="1">
    <location>
        <begin position="183"/>
        <end position="225"/>
    </location>
</feature>
<dbReference type="EMBL" id="BDRX01000138">
    <property type="protein sequence ID" value="GBF98883.1"/>
    <property type="molecule type" value="Genomic_DNA"/>
</dbReference>
<reference evidence="2 3" key="1">
    <citation type="journal article" date="2018" name="Sci. Rep.">
        <title>Raphidocelis subcapitata (=Pseudokirchneriella subcapitata) provides an insight into genome evolution and environmental adaptations in the Sphaeropleales.</title>
        <authorList>
            <person name="Suzuki S."/>
            <person name="Yamaguchi H."/>
            <person name="Nakajima N."/>
            <person name="Kawachi M."/>
        </authorList>
    </citation>
    <scope>NUCLEOTIDE SEQUENCE [LARGE SCALE GENOMIC DNA]</scope>
    <source>
        <strain evidence="2 3">NIES-35</strain>
    </source>
</reference>
<dbReference type="AlphaFoldDB" id="A0A2V0PLG7"/>
<proteinExistence type="predicted"/>
<gene>
    <name evidence="2" type="ORF">Rsub_11521</name>
</gene>